<feature type="domain" description="Glycosyltransferase family 28 N-terminal" evidence="2">
    <location>
        <begin position="170"/>
        <end position="313"/>
    </location>
</feature>
<dbReference type="GO" id="GO:0005975">
    <property type="term" value="P:carbohydrate metabolic process"/>
    <property type="evidence" value="ECO:0007669"/>
    <property type="project" value="InterPro"/>
</dbReference>
<dbReference type="AlphaFoldDB" id="A0A1D6N6C7"/>
<dbReference type="SUPFAM" id="SSF53756">
    <property type="entry name" value="UDP-Glycosyltransferase/glycogen phosphorylase"/>
    <property type="match status" value="1"/>
</dbReference>
<dbReference type="PANTHER" id="PTHR48050:SF16">
    <property type="entry name" value="STEROL 3-BETA-GLUCOSYLTRANSFERASE UGT80B1"/>
    <property type="match status" value="1"/>
</dbReference>
<evidence type="ECO:0000259" key="2">
    <source>
        <dbReference type="Pfam" id="PF03033"/>
    </source>
</evidence>
<dbReference type="PANTHER" id="PTHR48050">
    <property type="entry name" value="STEROL 3-BETA-GLUCOSYLTRANSFERASE"/>
    <property type="match status" value="1"/>
</dbReference>
<dbReference type="InterPro" id="IPR010610">
    <property type="entry name" value="EryCIII-like_C"/>
</dbReference>
<dbReference type="InterPro" id="IPR004276">
    <property type="entry name" value="GlycoTrans_28_N"/>
</dbReference>
<dbReference type="CDD" id="cd03784">
    <property type="entry name" value="GT1_Gtf-like"/>
    <property type="match status" value="1"/>
</dbReference>
<accession>A0A1D6N6C7</accession>
<reference evidence="4" key="1">
    <citation type="submission" date="2015-12" db="EMBL/GenBank/DDBJ databases">
        <title>Update maize B73 reference genome by single molecule sequencing technologies.</title>
        <authorList>
            <consortium name="Maize Genome Sequencing Project"/>
            <person name="Ware D."/>
        </authorList>
    </citation>
    <scope>NUCLEOTIDE SEQUENCE [LARGE SCALE GENOMIC DNA]</scope>
    <source>
        <tissue evidence="4">Seedling</tissue>
    </source>
</reference>
<protein>
    <submittedName>
        <fullName evidence="4">Sterol 3-beta-glucosyltransferase</fullName>
    </submittedName>
</protein>
<sequence length="560" mass="61643">MGINGEEWEETVLGDGVGRRKGGAEASGLVASSSFAEGMGEFVLRSMDARFSGSVDDDEYVSSRQPVFGHSKSTATTSGTIKGQDNVFVRSYSDRLLKCDLTLDMLSENEKIKITERLVKIQNDGTVEVDVTRSALVASELSEIDAFGCVPHDIEEVTPGITKSVPKLKIAILVVGTRGDVQPFIALAKRLQEFGHYVRLATHVNFRTFVKSAGIDFYPLGGDPRVMAQYMTKNKGFFLAAPTEIAIQRKQLKEIIFSLLPACTEPDLDTGTPFRAQAIIANPPAYGHLHIAEALGAPLHIFFTFPWTPTNEFPHPLARMPQSATYRLSYLILDLIVWWGSRGFINDFRKKLNLPPIAYFSTYHGSISHLPTGYMWSPQLMPKPKDWGPLVDVVGYCFLNLGTKYQPPPQLSQWLQQGPKPIYIGFGSMVHHGGAGTTAAGLIAGCPTTVVPFFGDQFFWGERVHARGVGPAPISIAELTVEALSNAIIFMLDPEVKSRTMELAIAIGNEDGVAAAVDAFHRHLPSELPLSPPAHVEEERTDFFQWFSRGLEKCCFPFSF</sequence>
<dbReference type="ExpressionAtlas" id="A0A1D6N6C7">
    <property type="expression patterns" value="baseline and differential"/>
</dbReference>
<proteinExistence type="predicted"/>
<organism evidence="4">
    <name type="scientific">Zea mays</name>
    <name type="common">Maize</name>
    <dbReference type="NCBI Taxonomy" id="4577"/>
    <lineage>
        <taxon>Eukaryota</taxon>
        <taxon>Viridiplantae</taxon>
        <taxon>Streptophyta</taxon>
        <taxon>Embryophyta</taxon>
        <taxon>Tracheophyta</taxon>
        <taxon>Spermatophyta</taxon>
        <taxon>Magnoliopsida</taxon>
        <taxon>Liliopsida</taxon>
        <taxon>Poales</taxon>
        <taxon>Poaceae</taxon>
        <taxon>PACMAD clade</taxon>
        <taxon>Panicoideae</taxon>
        <taxon>Andropogonodae</taxon>
        <taxon>Andropogoneae</taxon>
        <taxon>Tripsacinae</taxon>
        <taxon>Zea</taxon>
    </lineage>
</organism>
<dbReference type="Gene3D" id="3.40.50.2000">
    <property type="entry name" value="Glycogen Phosphorylase B"/>
    <property type="match status" value="2"/>
</dbReference>
<dbReference type="InterPro" id="IPR002213">
    <property type="entry name" value="UDP_glucos_trans"/>
</dbReference>
<dbReference type="Pfam" id="PF06722">
    <property type="entry name" value="EryCIII-like_C"/>
    <property type="match status" value="1"/>
</dbReference>
<evidence type="ECO:0000313" key="4">
    <source>
        <dbReference type="EMBL" id="ONM36154.1"/>
    </source>
</evidence>
<evidence type="ECO:0000259" key="3">
    <source>
        <dbReference type="Pfam" id="PF06722"/>
    </source>
</evidence>
<keyword evidence="1 4" id="KW-0808">Transferase</keyword>
<feature type="domain" description="Erythromycin biosynthesis protein CIII-like C-terminal" evidence="3">
    <location>
        <begin position="428"/>
        <end position="493"/>
    </location>
</feature>
<evidence type="ECO:0000256" key="1">
    <source>
        <dbReference type="ARBA" id="ARBA00022679"/>
    </source>
</evidence>
<name>A0A1D6N6C7_MAIZE</name>
<dbReference type="EMBL" id="CM007649">
    <property type="protein sequence ID" value="ONM36154.1"/>
    <property type="molecule type" value="Genomic_DNA"/>
</dbReference>
<dbReference type="InterPro" id="IPR050426">
    <property type="entry name" value="Glycosyltransferase_28"/>
</dbReference>
<gene>
    <name evidence="4" type="ORF">ZEAMMB73_Zm00001d042720</name>
</gene>
<dbReference type="GO" id="GO:0016906">
    <property type="term" value="F:sterol 3-beta-glucosyltransferase activity"/>
    <property type="evidence" value="ECO:0007669"/>
    <property type="project" value="UniProtKB-ARBA"/>
</dbReference>
<dbReference type="Pfam" id="PF03033">
    <property type="entry name" value="Glyco_transf_28"/>
    <property type="match status" value="1"/>
</dbReference>